<dbReference type="InterPro" id="IPR011049">
    <property type="entry name" value="Serralysin-like_metalloprot_C"/>
</dbReference>
<accession>A0A1M5VMD6</accession>
<sequence>MAFLTAEFFGPTNDPIIDILFGGQKWDLSESNTITWALSDGFDGFVWNDSSAAIEHFTRAVESFAAFIEVEFSYLGTFDDPIAAGNAGADIVYSVDNTVANDGTLAYAYYPDRDHPRPERNPNEGGDIFMNFSDPLISGSSYATGSEGFLTVIHELGHAMGLRHPFENNDGRPSIQDLNRSDILDMDWFSIMSYEDQYTSELERWDPGTPMLLDVLALQYMYGANTMTHAGNTDHVLENTNYYYTIWDASGKDRVDASGLSQGWRVSLPDTRATPLVDAMFGFALPLEQLEGALANSRPKELVWLVGDIENVTGTPFADDLRGNAFANVMLGGNGSDSLEGFAGDDFLNGQGGVDTAYFDGQKSSYTVSYSPTGTTVRDRRSDGTGTDTVEQIEHLVFYGDPEEEVLDLTQFGGPTDLLAEDLESFIELYIAYFNRAPDATGLWFWGNTFADGTSLTEMAAHFNDQEETRATYPSDLSNADFAEAVYKNVLGRIPDQLGYEFWVNALESGAVARDQFILSVLQGAKSNPAPDATQDFIQQQLADRDYLATKTDIGALYAVHRGLSDVEDAIQVMSLVDGTQAGTNAALTEIEQYYGEALDPDTGAFLAPLIGVLDNPFDVVV</sequence>
<evidence type="ECO:0000259" key="2">
    <source>
        <dbReference type="SMART" id="SM00235"/>
    </source>
</evidence>
<dbReference type="SUPFAM" id="SSF51120">
    <property type="entry name" value="beta-Roll"/>
    <property type="match status" value="1"/>
</dbReference>
<dbReference type="EMBL" id="FQXC01000004">
    <property type="protein sequence ID" value="SHH76395.1"/>
    <property type="molecule type" value="Genomic_DNA"/>
</dbReference>
<dbReference type="InterPro" id="IPR024079">
    <property type="entry name" value="MetalloPept_cat_dom_sf"/>
</dbReference>
<gene>
    <name evidence="3" type="ORF">SAMN05443551_2953</name>
</gene>
<protein>
    <submittedName>
        <fullName evidence="3">Serralysin</fullName>
    </submittedName>
</protein>
<dbReference type="Pfam" id="PF00353">
    <property type="entry name" value="HemolysinCabind"/>
    <property type="match status" value="1"/>
</dbReference>
<feature type="domain" description="Peptidase metallopeptidase" evidence="2">
    <location>
        <begin position="22"/>
        <end position="209"/>
    </location>
</feature>
<dbReference type="RefSeq" id="WP_072778641.1">
    <property type="nucleotide sequence ID" value="NZ_FQXC01000004.1"/>
</dbReference>
<dbReference type="InterPro" id="IPR001343">
    <property type="entry name" value="Hemolysn_Ca-bd"/>
</dbReference>
<comment type="similarity">
    <text evidence="1">Belongs to the peptidase M10B family.</text>
</comment>
<dbReference type="STRING" id="996342.SAMN05443551_2953"/>
<dbReference type="InterPro" id="IPR025282">
    <property type="entry name" value="DUF4214"/>
</dbReference>
<dbReference type="OrthoDB" id="733404at2"/>
<dbReference type="SMART" id="SM00235">
    <property type="entry name" value="ZnMc"/>
    <property type="match status" value="1"/>
</dbReference>
<evidence type="ECO:0000313" key="4">
    <source>
        <dbReference type="Proteomes" id="UP000184221"/>
    </source>
</evidence>
<evidence type="ECO:0000256" key="1">
    <source>
        <dbReference type="ARBA" id="ARBA00009490"/>
    </source>
</evidence>
<dbReference type="GO" id="GO:0008270">
    <property type="term" value="F:zinc ion binding"/>
    <property type="evidence" value="ECO:0007669"/>
    <property type="project" value="InterPro"/>
</dbReference>
<dbReference type="InterPro" id="IPR034033">
    <property type="entry name" value="Serralysin-like"/>
</dbReference>
<dbReference type="Pfam" id="PF13946">
    <property type="entry name" value="DUF4214"/>
    <property type="match status" value="1"/>
</dbReference>
<dbReference type="Gene3D" id="2.150.10.10">
    <property type="entry name" value="Serralysin-like metalloprotease, C-terminal"/>
    <property type="match status" value="1"/>
</dbReference>
<proteinExistence type="inferred from homology"/>
<dbReference type="AlphaFoldDB" id="A0A1M5VMD6"/>
<name>A0A1M5VMD6_9RHOB</name>
<dbReference type="Proteomes" id="UP000184221">
    <property type="component" value="Unassembled WGS sequence"/>
</dbReference>
<dbReference type="GO" id="GO:0008237">
    <property type="term" value="F:metallopeptidase activity"/>
    <property type="evidence" value="ECO:0007669"/>
    <property type="project" value="InterPro"/>
</dbReference>
<dbReference type="InterPro" id="IPR006026">
    <property type="entry name" value="Peptidase_Metallo"/>
</dbReference>
<keyword evidence="4" id="KW-1185">Reference proteome</keyword>
<evidence type="ECO:0000313" key="3">
    <source>
        <dbReference type="EMBL" id="SHH76395.1"/>
    </source>
</evidence>
<dbReference type="SUPFAM" id="SSF55486">
    <property type="entry name" value="Metalloproteases ('zincins'), catalytic domain"/>
    <property type="match status" value="1"/>
</dbReference>
<dbReference type="Gene3D" id="3.40.390.10">
    <property type="entry name" value="Collagenase (Catalytic Domain)"/>
    <property type="match status" value="1"/>
</dbReference>
<dbReference type="GO" id="GO:0006508">
    <property type="term" value="P:proteolysis"/>
    <property type="evidence" value="ECO:0007669"/>
    <property type="project" value="InterPro"/>
</dbReference>
<dbReference type="CDD" id="cd04277">
    <property type="entry name" value="ZnMc_serralysin_like"/>
    <property type="match status" value="1"/>
</dbReference>
<reference evidence="3 4" key="1">
    <citation type="submission" date="2016-11" db="EMBL/GenBank/DDBJ databases">
        <authorList>
            <person name="Jaros S."/>
            <person name="Januszkiewicz K."/>
            <person name="Wedrychowicz H."/>
        </authorList>
    </citation>
    <scope>NUCLEOTIDE SEQUENCE [LARGE SCALE GENOMIC DNA]</scope>
    <source>
        <strain evidence="3 4">DSM 29431</strain>
    </source>
</reference>
<dbReference type="GO" id="GO:0005509">
    <property type="term" value="F:calcium ion binding"/>
    <property type="evidence" value="ECO:0007669"/>
    <property type="project" value="InterPro"/>
</dbReference>
<organism evidence="3 4">
    <name type="scientific">Marivita hallyeonensis</name>
    <dbReference type="NCBI Taxonomy" id="996342"/>
    <lineage>
        <taxon>Bacteria</taxon>
        <taxon>Pseudomonadati</taxon>
        <taxon>Pseudomonadota</taxon>
        <taxon>Alphaproteobacteria</taxon>
        <taxon>Rhodobacterales</taxon>
        <taxon>Roseobacteraceae</taxon>
        <taxon>Marivita</taxon>
    </lineage>
</organism>